<evidence type="ECO:0000256" key="2">
    <source>
        <dbReference type="ARBA" id="ARBA00022927"/>
    </source>
</evidence>
<gene>
    <name evidence="3" type="ordered locus">Plav_2182</name>
</gene>
<dbReference type="KEGG" id="pla:Plav_2182"/>
<name>A7HV63_PARL1</name>
<dbReference type="Proteomes" id="UP000006377">
    <property type="component" value="Chromosome"/>
</dbReference>
<reference evidence="3 4" key="1">
    <citation type="journal article" date="2011" name="Stand. Genomic Sci.">
        <title>Complete genome sequence of Parvibaculum lavamentivorans type strain (DS-1(T)).</title>
        <authorList>
            <person name="Schleheck D."/>
            <person name="Weiss M."/>
            <person name="Pitluck S."/>
            <person name="Bruce D."/>
            <person name="Land M.L."/>
            <person name="Han S."/>
            <person name="Saunders E."/>
            <person name="Tapia R."/>
            <person name="Detter C."/>
            <person name="Brettin T."/>
            <person name="Han J."/>
            <person name="Woyke T."/>
            <person name="Goodwin L."/>
            <person name="Pennacchio L."/>
            <person name="Nolan M."/>
            <person name="Cook A.M."/>
            <person name="Kjelleberg S."/>
            <person name="Thomas T."/>
        </authorList>
    </citation>
    <scope>NUCLEOTIDE SEQUENCE [LARGE SCALE GENOMIC DNA]</scope>
    <source>
        <strain evidence="4">DS-1 / DSM 13023 / NCIMB 13966</strain>
    </source>
</reference>
<evidence type="ECO:0000256" key="1">
    <source>
        <dbReference type="ARBA" id="ARBA00022448"/>
    </source>
</evidence>
<dbReference type="EMBL" id="CP000774">
    <property type="protein sequence ID" value="ABS63796.1"/>
    <property type="molecule type" value="Genomic_DNA"/>
</dbReference>
<accession>A7HV63</accession>
<evidence type="ECO:0000313" key="4">
    <source>
        <dbReference type="Proteomes" id="UP000006377"/>
    </source>
</evidence>
<organism evidence="3 4">
    <name type="scientific">Parvibaculum lavamentivorans (strain DS-1 / DSM 13023 / NCIMB 13966)</name>
    <dbReference type="NCBI Taxonomy" id="402881"/>
    <lineage>
        <taxon>Bacteria</taxon>
        <taxon>Pseudomonadati</taxon>
        <taxon>Pseudomonadota</taxon>
        <taxon>Alphaproteobacteria</taxon>
        <taxon>Hyphomicrobiales</taxon>
        <taxon>Parvibaculaceae</taxon>
        <taxon>Parvibaculum</taxon>
    </lineage>
</organism>
<keyword evidence="3" id="KW-0282">Flagellum</keyword>
<dbReference type="PANTHER" id="PTHR34982">
    <property type="entry name" value="YOP PROTEINS TRANSLOCATION PROTEIN L"/>
    <property type="match status" value="1"/>
</dbReference>
<keyword evidence="4" id="KW-1185">Reference proteome</keyword>
<proteinExistence type="predicted"/>
<sequence length="239" mass="25933">MWSSGNRAVDMKQAVKFTFDTHFGEASARPASRDNAPQGLAEADIEKIRNEAYASGYAAGETDAIARSDREVTHAMSQLAENAASLLTALSAHTASTKKEAAALALEAARKFAPALIATCPTAEIEAVLRDCLTHLNREPHILLRVSSTLVERLKEIVDRMAMERGLSGRIILLGEPSMKEGDCVVEWADGGVVRDLAEIEKEVCEIVSRYIETISAPDKNTETLAMPESRVAGRDRPQ</sequence>
<dbReference type="GO" id="GO:0005829">
    <property type="term" value="C:cytosol"/>
    <property type="evidence" value="ECO:0007669"/>
    <property type="project" value="TreeGrafter"/>
</dbReference>
<dbReference type="InterPro" id="IPR051472">
    <property type="entry name" value="T3SS_Stator/FliH"/>
</dbReference>
<keyword evidence="1" id="KW-0813">Transport</keyword>
<evidence type="ECO:0000313" key="3">
    <source>
        <dbReference type="EMBL" id="ABS63796.1"/>
    </source>
</evidence>
<keyword evidence="2" id="KW-0653">Protein transport</keyword>
<dbReference type="AlphaFoldDB" id="A7HV63"/>
<dbReference type="PANTHER" id="PTHR34982:SF1">
    <property type="entry name" value="FLAGELLAR ASSEMBLY PROTEIN FLIH"/>
    <property type="match status" value="1"/>
</dbReference>
<dbReference type="STRING" id="402881.Plav_2182"/>
<dbReference type="GO" id="GO:0015031">
    <property type="term" value="P:protein transport"/>
    <property type="evidence" value="ECO:0007669"/>
    <property type="project" value="UniProtKB-KW"/>
</dbReference>
<dbReference type="eggNOG" id="COG1317">
    <property type="taxonomic scope" value="Bacteria"/>
</dbReference>
<keyword evidence="3" id="KW-0966">Cell projection</keyword>
<dbReference type="OrthoDB" id="7304298at2"/>
<dbReference type="HOGENOM" id="CLU_084179_0_0_5"/>
<keyword evidence="3" id="KW-0969">Cilium</keyword>
<protein>
    <submittedName>
        <fullName evidence="3">Putative flagellar assembly protein FliH</fullName>
    </submittedName>
</protein>